<gene>
    <name evidence="1" type="ORF">HMPREF3229_00168</name>
</gene>
<dbReference type="RefSeq" id="WP_060799513.1">
    <property type="nucleotide sequence ID" value="NZ_KQ957086.1"/>
</dbReference>
<dbReference type="PATRIC" id="fig|54005.3.peg.166"/>
<evidence type="ECO:0000313" key="2">
    <source>
        <dbReference type="Proteomes" id="UP000070174"/>
    </source>
</evidence>
<accession>A0A133PS41</accession>
<protein>
    <submittedName>
        <fullName evidence="1">Uncharacterized protein</fullName>
    </submittedName>
</protein>
<dbReference type="InterPro" id="IPR021808">
    <property type="entry name" value="DUF3383"/>
</dbReference>
<dbReference type="Pfam" id="PF11863">
    <property type="entry name" value="DUF3383"/>
    <property type="match status" value="1"/>
</dbReference>
<dbReference type="EMBL" id="LRQE01000004">
    <property type="protein sequence ID" value="KXA31640.1"/>
    <property type="molecule type" value="Genomic_DNA"/>
</dbReference>
<proteinExistence type="predicted"/>
<dbReference type="AlphaFoldDB" id="A0A133PS41"/>
<comment type="caution">
    <text evidence="1">The sequence shown here is derived from an EMBL/GenBank/DDBJ whole genome shotgun (WGS) entry which is preliminary data.</text>
</comment>
<dbReference type="Proteomes" id="UP000070174">
    <property type="component" value="Unassembled WGS sequence"/>
</dbReference>
<reference evidence="1 2" key="1">
    <citation type="submission" date="2016-01" db="EMBL/GenBank/DDBJ databases">
        <authorList>
            <person name="Oliw E.H."/>
        </authorList>
    </citation>
    <scope>NUCLEOTIDE SEQUENCE [LARGE SCALE GENOMIC DNA]</scope>
    <source>
        <strain evidence="1 2">CMW7756A</strain>
    </source>
</reference>
<sequence length="330" mass="37623">MILDFPVNIQRKTVGVSERGFGTILILDTEKEYEYRYITGEDVNTLDTDSKVYKIASRLFMQKPQPQQVVIVGKQGKAVEGFKKVLEENNDFFFVTCTDNSVETIKGISSLCQVNNKVYAVTVNSMEDAAKLYEEVYDNTFVMYHDDVDSYAAEGLAVIMSYKIGGKTAKFKTIQGVKKAKITLTELNKLHENKIFSYVEKLGVLQTSEGKMLSGEYIDVVLGEYWIRFRMEERMQRLAMVEDKIPYTNLGIGMLVGVAEIVLSEAVDMGIVEKGQYRVDYKRREEVDSNEVALRRYNYIIWTAMLQGAIHQGQISGILTYDIVNKEESR</sequence>
<name>A0A133PS41_9FIRM</name>
<evidence type="ECO:0000313" key="1">
    <source>
        <dbReference type="EMBL" id="KXA31640.1"/>
    </source>
</evidence>
<organism evidence="1">
    <name type="scientific">Peptoniphilus harei</name>
    <dbReference type="NCBI Taxonomy" id="54005"/>
    <lineage>
        <taxon>Bacteria</taxon>
        <taxon>Bacillati</taxon>
        <taxon>Bacillota</taxon>
        <taxon>Tissierellia</taxon>
        <taxon>Tissierellales</taxon>
        <taxon>Peptoniphilaceae</taxon>
        <taxon>Peptoniphilus</taxon>
    </lineage>
</organism>